<proteinExistence type="predicted"/>
<dbReference type="EMBL" id="VSRR010001083">
    <property type="protein sequence ID" value="MPC22394.1"/>
    <property type="molecule type" value="Genomic_DNA"/>
</dbReference>
<organism evidence="1 2">
    <name type="scientific">Portunus trituberculatus</name>
    <name type="common">Swimming crab</name>
    <name type="synonym">Neptunus trituberculatus</name>
    <dbReference type="NCBI Taxonomy" id="210409"/>
    <lineage>
        <taxon>Eukaryota</taxon>
        <taxon>Metazoa</taxon>
        <taxon>Ecdysozoa</taxon>
        <taxon>Arthropoda</taxon>
        <taxon>Crustacea</taxon>
        <taxon>Multicrustacea</taxon>
        <taxon>Malacostraca</taxon>
        <taxon>Eumalacostraca</taxon>
        <taxon>Eucarida</taxon>
        <taxon>Decapoda</taxon>
        <taxon>Pleocyemata</taxon>
        <taxon>Brachyura</taxon>
        <taxon>Eubrachyura</taxon>
        <taxon>Portunoidea</taxon>
        <taxon>Portunidae</taxon>
        <taxon>Portuninae</taxon>
        <taxon>Portunus</taxon>
    </lineage>
</organism>
<accession>A0A5B7DMY6</accession>
<evidence type="ECO:0000313" key="2">
    <source>
        <dbReference type="Proteomes" id="UP000324222"/>
    </source>
</evidence>
<keyword evidence="2" id="KW-1185">Reference proteome</keyword>
<name>A0A5B7DMY6_PORTR</name>
<dbReference type="AlphaFoldDB" id="A0A5B7DMY6"/>
<protein>
    <submittedName>
        <fullName evidence="1">Uncharacterized protein</fullName>
    </submittedName>
</protein>
<evidence type="ECO:0000313" key="1">
    <source>
        <dbReference type="EMBL" id="MPC22394.1"/>
    </source>
</evidence>
<reference evidence="1 2" key="1">
    <citation type="submission" date="2019-05" db="EMBL/GenBank/DDBJ databases">
        <title>Another draft genome of Portunus trituberculatus and its Hox gene families provides insights of decapod evolution.</title>
        <authorList>
            <person name="Jeong J.-H."/>
            <person name="Song I."/>
            <person name="Kim S."/>
            <person name="Choi T."/>
            <person name="Kim D."/>
            <person name="Ryu S."/>
            <person name="Kim W."/>
        </authorList>
    </citation>
    <scope>NUCLEOTIDE SEQUENCE [LARGE SCALE GENOMIC DNA]</scope>
    <source>
        <tissue evidence="1">Muscle</tissue>
    </source>
</reference>
<sequence>MDDEGKMIDRCLFAHTPSQAPPPPPPSLPLPCLRLFKEMKHTFSLAVFSNKWTDWRCSPCVPLTHDGYYRPTSTSCASTFPAAPPNTLPIDTKLLSAS</sequence>
<dbReference type="Proteomes" id="UP000324222">
    <property type="component" value="Unassembled WGS sequence"/>
</dbReference>
<gene>
    <name evidence="1" type="ORF">E2C01_015408</name>
</gene>
<comment type="caution">
    <text evidence="1">The sequence shown here is derived from an EMBL/GenBank/DDBJ whole genome shotgun (WGS) entry which is preliminary data.</text>
</comment>